<dbReference type="EMBL" id="JAWDGP010007688">
    <property type="protein sequence ID" value="KAK3708706.1"/>
    <property type="molecule type" value="Genomic_DNA"/>
</dbReference>
<keyword evidence="3" id="KW-1133">Transmembrane helix</keyword>
<organism evidence="7 8">
    <name type="scientific">Elysia crispata</name>
    <name type="common">lettuce slug</name>
    <dbReference type="NCBI Taxonomy" id="231223"/>
    <lineage>
        <taxon>Eukaryota</taxon>
        <taxon>Metazoa</taxon>
        <taxon>Spiralia</taxon>
        <taxon>Lophotrochozoa</taxon>
        <taxon>Mollusca</taxon>
        <taxon>Gastropoda</taxon>
        <taxon>Heterobranchia</taxon>
        <taxon>Euthyneura</taxon>
        <taxon>Panpulmonata</taxon>
        <taxon>Sacoglossa</taxon>
        <taxon>Placobranchoidea</taxon>
        <taxon>Plakobranchidae</taxon>
        <taxon>Elysia</taxon>
    </lineage>
</organism>
<feature type="compositionally biased region" description="Polar residues" evidence="5">
    <location>
        <begin position="31"/>
        <end position="41"/>
    </location>
</feature>
<dbReference type="PANTHER" id="PTHR44755:SF10">
    <property type="entry name" value="RECEPTOR LIGAND BINDING REGION DOMAIN-CONTAINING PROTEIN"/>
    <property type="match status" value="1"/>
</dbReference>
<comment type="subcellular location">
    <subcellularLocation>
        <location evidence="1">Membrane</location>
    </subcellularLocation>
</comment>
<reference evidence="7" key="1">
    <citation type="journal article" date="2023" name="G3 (Bethesda)">
        <title>A reference genome for the long-term kleptoplast-retaining sea slug Elysia crispata morphotype clarki.</title>
        <authorList>
            <person name="Eastman K.E."/>
            <person name="Pendleton A.L."/>
            <person name="Shaikh M.A."/>
            <person name="Suttiyut T."/>
            <person name="Ogas R."/>
            <person name="Tomko P."/>
            <person name="Gavelis G."/>
            <person name="Widhalm J.R."/>
            <person name="Wisecaver J.H."/>
        </authorList>
    </citation>
    <scope>NUCLEOTIDE SEQUENCE</scope>
    <source>
        <strain evidence="7">ECLA1</strain>
    </source>
</reference>
<evidence type="ECO:0000256" key="4">
    <source>
        <dbReference type="ARBA" id="ARBA00023136"/>
    </source>
</evidence>
<proteinExistence type="predicted"/>
<protein>
    <recommendedName>
        <fullName evidence="6">Receptor ligand binding region domain-containing protein</fullName>
    </recommendedName>
</protein>
<dbReference type="Proteomes" id="UP001283361">
    <property type="component" value="Unassembled WGS sequence"/>
</dbReference>
<name>A0AAE1CLR4_9GAST</name>
<feature type="region of interest" description="Disordered" evidence="5">
    <location>
        <begin position="230"/>
        <end position="252"/>
    </location>
</feature>
<dbReference type="GO" id="GO:0007165">
    <property type="term" value="P:signal transduction"/>
    <property type="evidence" value="ECO:0007669"/>
    <property type="project" value="TreeGrafter"/>
</dbReference>
<dbReference type="InterPro" id="IPR028082">
    <property type="entry name" value="Peripla_BP_I"/>
</dbReference>
<evidence type="ECO:0000313" key="8">
    <source>
        <dbReference type="Proteomes" id="UP001283361"/>
    </source>
</evidence>
<feature type="region of interest" description="Disordered" evidence="5">
    <location>
        <begin position="1"/>
        <end position="50"/>
    </location>
</feature>
<evidence type="ECO:0000256" key="2">
    <source>
        <dbReference type="ARBA" id="ARBA00022692"/>
    </source>
</evidence>
<dbReference type="GO" id="GO:0017046">
    <property type="term" value="F:peptide hormone binding"/>
    <property type="evidence" value="ECO:0007669"/>
    <property type="project" value="TreeGrafter"/>
</dbReference>
<dbReference type="Gene3D" id="3.40.50.2300">
    <property type="match status" value="1"/>
</dbReference>
<feature type="domain" description="Receptor ligand binding region" evidence="6">
    <location>
        <begin position="280"/>
        <end position="409"/>
    </location>
</feature>
<feature type="compositionally biased region" description="Low complexity" evidence="5">
    <location>
        <begin position="235"/>
        <end position="252"/>
    </location>
</feature>
<keyword evidence="2" id="KW-0812">Transmembrane</keyword>
<evidence type="ECO:0000259" key="6">
    <source>
        <dbReference type="Pfam" id="PF01094"/>
    </source>
</evidence>
<evidence type="ECO:0000256" key="5">
    <source>
        <dbReference type="SAM" id="MobiDB-lite"/>
    </source>
</evidence>
<sequence>MMGSAKWTLSGGAWPDTRLKARGGHFGGRSTLRTRGDQSTPEHPGEIWEDGTVRSSRGARPLLSSAVSRCHGTENLGVSCTLTRDSRKMDTGQADVKCCHAQHYEKIEGRSRSKDHTLPMSSDVGRESSCLPPFIMRGLGLADYRKLCPNLLSRTDRASHQHRPAMSHCRCDLDLEPCWGPASSLTGKQFAPVSEHIRTSSPKVATILLFLLIVTWTFASRSCLAQSTSQLGVNSSSPYSVQQTPPSSSSRPRPLRFPDVLYLGVLIPGNESLEINIKLVLPVMQIARERVKAIGILPKVRNITIVDRDSKSSAVDGPLAAMAMVKQGIVDAFFGPIVPNALSATALYCQEWDLPIFTTKGEATEFGDKSHEYKTLIRMMATYKNLAQAVVRLLQHFHISMAGLLLDTPDGTHSVSTCYNILKPVFDHLMVKSNKSFVDIYRGTFDDTRPMSQHNFTKLLELGSRKCRSKYSQRQLEGMVAGFEHNWRIS</sequence>
<dbReference type="GO" id="GO:0016020">
    <property type="term" value="C:membrane"/>
    <property type="evidence" value="ECO:0007669"/>
    <property type="project" value="UniProtKB-SubCell"/>
</dbReference>
<evidence type="ECO:0000256" key="1">
    <source>
        <dbReference type="ARBA" id="ARBA00004370"/>
    </source>
</evidence>
<accession>A0AAE1CLR4</accession>
<keyword evidence="8" id="KW-1185">Reference proteome</keyword>
<dbReference type="Pfam" id="PF01094">
    <property type="entry name" value="ANF_receptor"/>
    <property type="match status" value="1"/>
</dbReference>
<evidence type="ECO:0000313" key="7">
    <source>
        <dbReference type="EMBL" id="KAK3708706.1"/>
    </source>
</evidence>
<dbReference type="InterPro" id="IPR052612">
    <property type="entry name" value="ANP_Clearance_Receptor"/>
</dbReference>
<dbReference type="SUPFAM" id="SSF53822">
    <property type="entry name" value="Periplasmic binding protein-like I"/>
    <property type="match status" value="1"/>
</dbReference>
<dbReference type="InterPro" id="IPR001828">
    <property type="entry name" value="ANF_lig-bd_rcpt"/>
</dbReference>
<dbReference type="PANTHER" id="PTHR44755">
    <property type="entry name" value="NATRIURETIC PEPTIDE RECEPTOR 3-RELATED"/>
    <property type="match status" value="1"/>
</dbReference>
<keyword evidence="4" id="KW-0472">Membrane</keyword>
<dbReference type="GO" id="GO:0038023">
    <property type="term" value="F:signaling receptor activity"/>
    <property type="evidence" value="ECO:0007669"/>
    <property type="project" value="TreeGrafter"/>
</dbReference>
<evidence type="ECO:0000256" key="3">
    <source>
        <dbReference type="ARBA" id="ARBA00022989"/>
    </source>
</evidence>
<comment type="caution">
    <text evidence="7">The sequence shown here is derived from an EMBL/GenBank/DDBJ whole genome shotgun (WGS) entry which is preliminary data.</text>
</comment>
<dbReference type="AlphaFoldDB" id="A0AAE1CLR4"/>
<gene>
    <name evidence="7" type="ORF">RRG08_010857</name>
</gene>